<protein>
    <submittedName>
        <fullName evidence="1">Uncharacterized protein</fullName>
    </submittedName>
</protein>
<dbReference type="EMBL" id="CP000504">
    <property type="protein sequence ID" value="ABL87965.1"/>
    <property type="molecule type" value="Genomic_DNA"/>
</dbReference>
<keyword evidence="2" id="KW-1185">Reference proteome</keyword>
<dbReference type="HOGENOM" id="CLU_1286392_0_0_2"/>
<dbReference type="AlphaFoldDB" id="A1RSN3"/>
<dbReference type="Proteomes" id="UP000002595">
    <property type="component" value="Chromosome"/>
</dbReference>
<name>A1RSN3_PYRIL</name>
<accession>A1RSN3</accession>
<evidence type="ECO:0000313" key="2">
    <source>
        <dbReference type="Proteomes" id="UP000002595"/>
    </source>
</evidence>
<gene>
    <name evidence="1" type="ordered locus">Pisl_0789</name>
</gene>
<organism evidence="1 2">
    <name type="scientific">Pyrobaculum islandicum (strain DSM 4184 / JCM 9189 / GEO3)</name>
    <dbReference type="NCBI Taxonomy" id="384616"/>
    <lineage>
        <taxon>Archaea</taxon>
        <taxon>Thermoproteota</taxon>
        <taxon>Thermoprotei</taxon>
        <taxon>Thermoproteales</taxon>
        <taxon>Thermoproteaceae</taxon>
        <taxon>Pyrobaculum</taxon>
    </lineage>
</organism>
<reference evidence="1" key="1">
    <citation type="submission" date="2006-12" db="EMBL/GenBank/DDBJ databases">
        <title>Complete sequence of Pyrobaculum islandicum DSM 4184.</title>
        <authorList>
            <person name="Copeland A."/>
            <person name="Lucas S."/>
            <person name="Lapidus A."/>
            <person name="Barry K."/>
            <person name="Detter J.C."/>
            <person name="Glavina del Rio T."/>
            <person name="Dalin E."/>
            <person name="Tice H."/>
            <person name="Pitluck S."/>
            <person name="Meincke L."/>
            <person name="Brettin T."/>
            <person name="Bruce D."/>
            <person name="Han C."/>
            <person name="Tapia R."/>
            <person name="Gilna P."/>
            <person name="Schmutz J."/>
            <person name="Larimer F."/>
            <person name="Land M."/>
            <person name="Hauser L."/>
            <person name="Kyrpides N."/>
            <person name="Mikhailova N."/>
            <person name="Cozen A.E."/>
            <person name="Fitz-Gibbon S.T."/>
            <person name="House C.H."/>
            <person name="Saltikov C."/>
            <person name="Lowe T."/>
            <person name="Richardson P."/>
        </authorList>
    </citation>
    <scope>NUCLEOTIDE SEQUENCE [LARGE SCALE GENOMIC DNA]</scope>
    <source>
        <strain evidence="1">DSM 4184</strain>
    </source>
</reference>
<evidence type="ECO:0000313" key="1">
    <source>
        <dbReference type="EMBL" id="ABL87965.1"/>
    </source>
</evidence>
<sequence length="188" mass="21311">MCPKLIVSWSKILTREGWAVIQRGFVATLWPPIPVPINKLATFTDKKVRAVINYVTLAKDTLMPPKLIIKANDRTYEVQLVEMYEAYGLVDGVPHLAMVNCWSEKCDLSPLYALAYPTGIKEVVYGYINAEVYERWKPLDRQPSPNALKILGDVKLTQCLVESRYMSIECGESVEDAIPLIAHFLPRI</sequence>
<dbReference type="eggNOG" id="arCOG07064">
    <property type="taxonomic scope" value="Archaea"/>
</dbReference>
<proteinExistence type="predicted"/>
<dbReference type="KEGG" id="pis:Pisl_0789"/>